<protein>
    <recommendedName>
        <fullName evidence="3">RiboL-PSP-HEPN domain-containing protein</fullName>
    </recommendedName>
</protein>
<dbReference type="Proteomes" id="UP000054370">
    <property type="component" value="Unassembled WGS sequence"/>
</dbReference>
<gene>
    <name evidence="1" type="ORF">AL548_015340</name>
</gene>
<dbReference type="RefSeq" id="WP_039470331.1">
    <property type="nucleotide sequence ID" value="NZ_LMXV01000050.1"/>
</dbReference>
<evidence type="ECO:0000313" key="2">
    <source>
        <dbReference type="Proteomes" id="UP000054370"/>
    </source>
</evidence>
<evidence type="ECO:0000313" key="1">
    <source>
        <dbReference type="EMBL" id="PNM67579.1"/>
    </source>
</evidence>
<reference evidence="1" key="1">
    <citation type="submission" date="2017-12" db="EMBL/GenBank/DDBJ databases">
        <title>FDA dAtabase for Regulatory Grade micrObial Sequences (FDA-ARGOS): Supporting development and validation of Infectious Disease Dx tests.</title>
        <authorList>
            <person name="Hoffmann M."/>
            <person name="Allard M."/>
            <person name="Evans P."/>
            <person name="Brown E."/>
            <person name="Tallon L.J."/>
            <person name="Sadzewicz L."/>
            <person name="Sengamalay N."/>
            <person name="Ott S."/>
            <person name="Godinez A."/>
            <person name="Nagaraj S."/>
            <person name="Vavikolanu K."/>
            <person name="Aluvathingal J."/>
            <person name="Nadendla S."/>
            <person name="Hobson J."/>
            <person name="Sichtig H."/>
        </authorList>
    </citation>
    <scope>NUCLEOTIDE SEQUENCE [LARGE SCALE GENOMIC DNA]</scope>
    <source>
        <strain evidence="1">FDAARGOS_118</strain>
    </source>
</reference>
<proteinExistence type="predicted"/>
<dbReference type="EMBL" id="LOSH02000004">
    <property type="protein sequence ID" value="PNM67579.1"/>
    <property type="molecule type" value="Genomic_DNA"/>
</dbReference>
<organism evidence="1 2">
    <name type="scientific">Vibrio vulnificus</name>
    <dbReference type="NCBI Taxonomy" id="672"/>
    <lineage>
        <taxon>Bacteria</taxon>
        <taxon>Pseudomonadati</taxon>
        <taxon>Pseudomonadota</taxon>
        <taxon>Gammaproteobacteria</taxon>
        <taxon>Vibrionales</taxon>
        <taxon>Vibrionaceae</taxon>
        <taxon>Vibrio</taxon>
    </lineage>
</organism>
<comment type="caution">
    <text evidence="1">The sequence shown here is derived from an EMBL/GenBank/DDBJ whole genome shotgun (WGS) entry which is preliminary data.</text>
</comment>
<evidence type="ECO:0008006" key="3">
    <source>
        <dbReference type="Google" id="ProtNLM"/>
    </source>
</evidence>
<name>A0ABX4WVH5_VIBVL</name>
<sequence>MKNFYTGETQQLVYAFFLQFSRLEFALKESGYVKAGLRDSAEPDWKRFIEQYSDSYALDKLEKELMSKPPLRQVYRNEQISWVDFEFPEESTELNNLVFALKTMRNNLFHGGKFGHKSWDDPERVEFVLSKGLHTIEKLSKLDGDLTAHYRGSY</sequence>
<keyword evidence="2" id="KW-1185">Reference proteome</keyword>
<accession>A0ABX4WVH5</accession>